<dbReference type="SUPFAM" id="SSF52540">
    <property type="entry name" value="P-loop containing nucleoside triphosphate hydrolases"/>
    <property type="match status" value="1"/>
</dbReference>
<protein>
    <submittedName>
        <fullName evidence="4">Probable serine/threonine-protein kinase PBL3</fullName>
    </submittedName>
</protein>
<name>A0A6P8IQT5_ACTTE</name>
<reference evidence="4" key="1">
    <citation type="submission" date="2025-08" db="UniProtKB">
        <authorList>
            <consortium name="RefSeq"/>
        </authorList>
    </citation>
    <scope>IDENTIFICATION</scope>
    <source>
        <tissue evidence="4">Tentacle</tissue>
    </source>
</reference>
<dbReference type="SMART" id="SM00175">
    <property type="entry name" value="RAB"/>
    <property type="match status" value="1"/>
</dbReference>
<dbReference type="RefSeq" id="XP_031569309.1">
    <property type="nucleotide sequence ID" value="XM_031713449.1"/>
</dbReference>
<dbReference type="InterPro" id="IPR001806">
    <property type="entry name" value="Small_GTPase"/>
</dbReference>
<dbReference type="InterPro" id="IPR020635">
    <property type="entry name" value="Tyr_kinase_cat_dom"/>
</dbReference>
<dbReference type="Pfam" id="PF00069">
    <property type="entry name" value="Pkinase"/>
    <property type="match status" value="1"/>
</dbReference>
<dbReference type="GO" id="GO:0003924">
    <property type="term" value="F:GTPase activity"/>
    <property type="evidence" value="ECO:0007669"/>
    <property type="project" value="InterPro"/>
</dbReference>
<dbReference type="OrthoDB" id="4062651at2759"/>
<feature type="domain" description="Protein kinase" evidence="2">
    <location>
        <begin position="19"/>
        <end position="301"/>
    </location>
</feature>
<dbReference type="InterPro" id="IPR027417">
    <property type="entry name" value="P-loop_NTPase"/>
</dbReference>
<evidence type="ECO:0000313" key="3">
    <source>
        <dbReference type="Proteomes" id="UP000515163"/>
    </source>
</evidence>
<dbReference type="PRINTS" id="PR00449">
    <property type="entry name" value="RASTRNSFRMNG"/>
</dbReference>
<dbReference type="Gene3D" id="3.40.50.300">
    <property type="entry name" value="P-loop containing nucleotide triphosphate hydrolases"/>
    <property type="match status" value="1"/>
</dbReference>
<dbReference type="AlphaFoldDB" id="A0A6P8IQT5"/>
<dbReference type="Proteomes" id="UP000515163">
    <property type="component" value="Unplaced"/>
</dbReference>
<dbReference type="PROSITE" id="PS50011">
    <property type="entry name" value="PROTEIN_KINASE_DOM"/>
    <property type="match status" value="1"/>
</dbReference>
<sequence length="561" mass="62977">MAEGRTRPYSAVDCTEDSISMQGLIGKGSYGEVWRAKWNGKVVAAKCLHAELLHHDQEIRDHHAEEFRRESDVLRGLIHPNIIRFYAVLFPPTRSPVIVTELLHCDLQKYIERSTTTPKVLPDKAISISLGIAEGLEYLHGLKPPVVHRDLATKNILLTAEGHPKIADLGVAKVFAAGKDAFATVVPGTPLYSAPETFPAKKGLDFCTEVIYGVKVDIFSFGVVLMVIIIGQEPTVWPLSPIKAGSKNTLISEKERRKKDIVRMGNHKLKSLVLDCLHDKSSKRPTASQICKSIFKVHQELESRKNGPKPSTASCSGIIDTERNPCQGAASNSAETSTFEKIPSQFHYDYRFKVLLLGSSGVGKTCLVERLINPSYNIAYSTATLGIEPQSQAFQYNSSSVHMSITDTAGQERFFAIQPMYFRDVQGVFLVYDVMMESTFKELERWLDIVKQYCTECHVRVLVVGNKIDCFYQGKKIERNVSKERALEFARKHGFPYVETSVLDINLDTIMNMYKKMVECLIDAVSLNTIKIDMRDTMNKTNKVDLSTTENKETSHCKCKR</sequence>
<dbReference type="GO" id="GO:0005525">
    <property type="term" value="F:GTP binding"/>
    <property type="evidence" value="ECO:0007669"/>
    <property type="project" value="InterPro"/>
</dbReference>
<dbReference type="SMART" id="SM00176">
    <property type="entry name" value="RAN"/>
    <property type="match status" value="1"/>
</dbReference>
<gene>
    <name evidence="4" type="primary">LOC116303841</name>
</gene>
<dbReference type="PROSITE" id="PS00107">
    <property type="entry name" value="PROTEIN_KINASE_ATP"/>
    <property type="match status" value="1"/>
</dbReference>
<dbReference type="InParanoid" id="A0A6P8IQT5"/>
<dbReference type="SMART" id="SM00174">
    <property type="entry name" value="RHO"/>
    <property type="match status" value="1"/>
</dbReference>
<dbReference type="NCBIfam" id="TIGR00231">
    <property type="entry name" value="small_GTP"/>
    <property type="match status" value="1"/>
</dbReference>
<dbReference type="SMART" id="SM00219">
    <property type="entry name" value="TyrKc"/>
    <property type="match status" value="1"/>
</dbReference>
<keyword evidence="4" id="KW-0808">Transferase</keyword>
<dbReference type="InterPro" id="IPR008266">
    <property type="entry name" value="Tyr_kinase_AS"/>
</dbReference>
<dbReference type="InterPro" id="IPR011009">
    <property type="entry name" value="Kinase-like_dom_sf"/>
</dbReference>
<organism evidence="3 4">
    <name type="scientific">Actinia tenebrosa</name>
    <name type="common">Australian red waratah sea anemone</name>
    <dbReference type="NCBI Taxonomy" id="6105"/>
    <lineage>
        <taxon>Eukaryota</taxon>
        <taxon>Metazoa</taxon>
        <taxon>Cnidaria</taxon>
        <taxon>Anthozoa</taxon>
        <taxon>Hexacorallia</taxon>
        <taxon>Actiniaria</taxon>
        <taxon>Actiniidae</taxon>
        <taxon>Actinia</taxon>
    </lineage>
</organism>
<dbReference type="InterPro" id="IPR051681">
    <property type="entry name" value="Ser/Thr_Kinases-Pseudokinases"/>
</dbReference>
<dbReference type="InterPro" id="IPR005225">
    <property type="entry name" value="Small_GTP-bd"/>
</dbReference>
<dbReference type="PANTHER" id="PTHR44329:SF140">
    <property type="entry name" value="INACTIVE PROTEIN TYROSINE KINASE PTKL"/>
    <property type="match status" value="1"/>
</dbReference>
<keyword evidence="1" id="KW-0067">ATP-binding</keyword>
<evidence type="ECO:0000313" key="4">
    <source>
        <dbReference type="RefSeq" id="XP_031569309.1"/>
    </source>
</evidence>
<dbReference type="FunFam" id="3.40.50.300:FF:001447">
    <property type="entry name" value="Ras-related protein Rab-1B"/>
    <property type="match status" value="1"/>
</dbReference>
<dbReference type="InterPro" id="IPR000719">
    <property type="entry name" value="Prot_kinase_dom"/>
</dbReference>
<dbReference type="InterPro" id="IPR017441">
    <property type="entry name" value="Protein_kinase_ATP_BS"/>
</dbReference>
<dbReference type="Gene3D" id="3.30.200.20">
    <property type="entry name" value="Phosphorylase Kinase, domain 1"/>
    <property type="match status" value="1"/>
</dbReference>
<dbReference type="PROSITE" id="PS51419">
    <property type="entry name" value="RAB"/>
    <property type="match status" value="1"/>
</dbReference>
<dbReference type="PROSITE" id="PS51421">
    <property type="entry name" value="RAS"/>
    <property type="match status" value="1"/>
</dbReference>
<dbReference type="GO" id="GO:0005524">
    <property type="term" value="F:ATP binding"/>
    <property type="evidence" value="ECO:0007669"/>
    <property type="project" value="UniProtKB-UniRule"/>
</dbReference>
<dbReference type="CDD" id="cd00154">
    <property type="entry name" value="Rab"/>
    <property type="match status" value="1"/>
</dbReference>
<evidence type="ECO:0000256" key="1">
    <source>
        <dbReference type="PROSITE-ProRule" id="PRU10141"/>
    </source>
</evidence>
<dbReference type="PROSITE" id="PS00109">
    <property type="entry name" value="PROTEIN_KINASE_TYR"/>
    <property type="match status" value="1"/>
</dbReference>
<keyword evidence="3" id="KW-1185">Reference proteome</keyword>
<dbReference type="GO" id="GO:0004674">
    <property type="term" value="F:protein serine/threonine kinase activity"/>
    <property type="evidence" value="ECO:0007669"/>
    <property type="project" value="TreeGrafter"/>
</dbReference>
<dbReference type="SUPFAM" id="SSF56112">
    <property type="entry name" value="Protein kinase-like (PK-like)"/>
    <property type="match status" value="1"/>
</dbReference>
<dbReference type="Pfam" id="PF00071">
    <property type="entry name" value="Ras"/>
    <property type="match status" value="1"/>
</dbReference>
<accession>A0A6P8IQT5</accession>
<keyword evidence="4" id="KW-0418">Kinase</keyword>
<evidence type="ECO:0000259" key="2">
    <source>
        <dbReference type="PROSITE" id="PS50011"/>
    </source>
</evidence>
<dbReference type="PANTHER" id="PTHR44329">
    <property type="entry name" value="SERINE/THREONINE-PROTEIN KINASE TNNI3K-RELATED"/>
    <property type="match status" value="1"/>
</dbReference>
<feature type="binding site" evidence="1">
    <location>
        <position position="46"/>
    </location>
    <ligand>
        <name>ATP</name>
        <dbReference type="ChEBI" id="CHEBI:30616"/>
    </ligand>
</feature>
<dbReference type="Gene3D" id="1.10.510.10">
    <property type="entry name" value="Transferase(Phosphotransferase) domain 1"/>
    <property type="match status" value="1"/>
</dbReference>
<dbReference type="GO" id="GO:0004713">
    <property type="term" value="F:protein tyrosine kinase activity"/>
    <property type="evidence" value="ECO:0007669"/>
    <property type="project" value="InterPro"/>
</dbReference>
<dbReference type="SMART" id="SM00173">
    <property type="entry name" value="RAS"/>
    <property type="match status" value="1"/>
</dbReference>
<keyword evidence="1" id="KW-0547">Nucleotide-binding</keyword>
<dbReference type="GeneID" id="116303841"/>
<proteinExistence type="predicted"/>
<dbReference type="KEGG" id="aten:116303841"/>